<dbReference type="GO" id="GO:0005978">
    <property type="term" value="P:glycogen biosynthetic process"/>
    <property type="evidence" value="ECO:0007669"/>
    <property type="project" value="UniProtKB-UniRule"/>
</dbReference>
<evidence type="ECO:0000256" key="7">
    <source>
        <dbReference type="ARBA" id="ARBA00023056"/>
    </source>
</evidence>
<accession>A0AAW9Q3B8</accession>
<dbReference type="Proteomes" id="UP001336250">
    <property type="component" value="Unassembled WGS sequence"/>
</dbReference>
<dbReference type="Pfam" id="PF00534">
    <property type="entry name" value="Glycos_transf_1"/>
    <property type="match status" value="1"/>
</dbReference>
<feature type="domain" description="Glycosyl transferase family 1" evidence="9">
    <location>
        <begin position="309"/>
        <end position="451"/>
    </location>
</feature>
<feature type="binding site" evidence="8">
    <location>
        <position position="25"/>
    </location>
    <ligand>
        <name>ADP-alpha-D-glucose</name>
        <dbReference type="ChEBI" id="CHEBI:57498"/>
    </ligand>
</feature>
<dbReference type="GO" id="GO:0004373">
    <property type="term" value="F:alpha-1,4-glucan glucosyltransferase (UDP-glucose donor) activity"/>
    <property type="evidence" value="ECO:0007669"/>
    <property type="project" value="InterPro"/>
</dbReference>
<comment type="function">
    <text evidence="2 8">Synthesizes alpha-1,4-glucan chains using ADP-glucose.</text>
</comment>
<dbReference type="PANTHER" id="PTHR45825">
    <property type="entry name" value="GRANULE-BOUND STARCH SYNTHASE 1, CHLOROPLASTIC/AMYLOPLASTIC"/>
    <property type="match status" value="1"/>
</dbReference>
<dbReference type="CDD" id="cd03791">
    <property type="entry name" value="GT5_Glycogen_synthase_DULL1-like"/>
    <property type="match status" value="1"/>
</dbReference>
<keyword evidence="6 8" id="KW-0808">Transferase</keyword>
<dbReference type="InterPro" id="IPR011835">
    <property type="entry name" value="GS/SS"/>
</dbReference>
<dbReference type="AlphaFoldDB" id="A0AAW9Q3B8"/>
<keyword evidence="5 8" id="KW-0328">Glycosyltransferase</keyword>
<evidence type="ECO:0000259" key="10">
    <source>
        <dbReference type="Pfam" id="PF08323"/>
    </source>
</evidence>
<evidence type="ECO:0000256" key="6">
    <source>
        <dbReference type="ARBA" id="ARBA00022679"/>
    </source>
</evidence>
<evidence type="ECO:0000313" key="11">
    <source>
        <dbReference type="EMBL" id="MEF7613471.1"/>
    </source>
</evidence>
<name>A0AAW9Q3B8_9BURK</name>
<reference evidence="11 12" key="1">
    <citation type="submission" date="2024-02" db="EMBL/GenBank/DDBJ databases">
        <title>Genome sequence of Aquincola sp. MAHUQ-54.</title>
        <authorList>
            <person name="Huq M.A."/>
        </authorList>
    </citation>
    <scope>NUCLEOTIDE SEQUENCE [LARGE SCALE GENOMIC DNA]</scope>
    <source>
        <strain evidence="11 12">MAHUQ-54</strain>
    </source>
</reference>
<evidence type="ECO:0000256" key="5">
    <source>
        <dbReference type="ARBA" id="ARBA00022676"/>
    </source>
</evidence>
<dbReference type="EC" id="2.4.1.21" evidence="8"/>
<feature type="domain" description="Starch synthase catalytic" evidence="10">
    <location>
        <begin position="12"/>
        <end position="249"/>
    </location>
</feature>
<evidence type="ECO:0000256" key="2">
    <source>
        <dbReference type="ARBA" id="ARBA00002764"/>
    </source>
</evidence>
<comment type="caution">
    <text evidence="11">The sequence shown here is derived from an EMBL/GenBank/DDBJ whole genome shotgun (WGS) entry which is preliminary data.</text>
</comment>
<keyword evidence="7 8" id="KW-0320">Glycogen biosynthesis</keyword>
<dbReference type="GO" id="GO:0005829">
    <property type="term" value="C:cytosol"/>
    <property type="evidence" value="ECO:0007669"/>
    <property type="project" value="TreeGrafter"/>
</dbReference>
<protein>
    <recommendedName>
        <fullName evidence="8">Glycogen synthase</fullName>
        <ecNumber evidence="8">2.4.1.21</ecNumber>
    </recommendedName>
    <alternativeName>
        <fullName evidence="8">Starch [bacterial glycogen] synthase</fullName>
    </alternativeName>
</protein>
<dbReference type="PANTHER" id="PTHR45825:SF11">
    <property type="entry name" value="ALPHA AMYLASE DOMAIN-CONTAINING PROTEIN"/>
    <property type="match status" value="1"/>
</dbReference>
<dbReference type="InterPro" id="IPR001296">
    <property type="entry name" value="Glyco_trans_1"/>
</dbReference>
<evidence type="ECO:0000256" key="3">
    <source>
        <dbReference type="ARBA" id="ARBA00004964"/>
    </source>
</evidence>
<dbReference type="Pfam" id="PF08323">
    <property type="entry name" value="Glyco_transf_5"/>
    <property type="match status" value="1"/>
</dbReference>
<dbReference type="NCBIfam" id="TIGR02095">
    <property type="entry name" value="glgA"/>
    <property type="match status" value="1"/>
</dbReference>
<gene>
    <name evidence="8 11" type="primary">glgA</name>
    <name evidence="11" type="ORF">V4F39_06060</name>
</gene>
<evidence type="ECO:0000259" key="9">
    <source>
        <dbReference type="Pfam" id="PF00534"/>
    </source>
</evidence>
<keyword evidence="12" id="KW-1185">Reference proteome</keyword>
<comment type="similarity">
    <text evidence="4 8">Belongs to the glycosyltransferase 1 family. Bacterial/plant glycogen synthase subfamily.</text>
</comment>
<dbReference type="GO" id="GO:0009011">
    <property type="term" value="F:alpha-1,4-glucan glucosyltransferase (ADP-glucose donor) activity"/>
    <property type="evidence" value="ECO:0007669"/>
    <property type="project" value="UniProtKB-UniRule"/>
</dbReference>
<dbReference type="HAMAP" id="MF_00484">
    <property type="entry name" value="Glycogen_synth"/>
    <property type="match status" value="1"/>
</dbReference>
<dbReference type="Gene3D" id="3.40.50.2000">
    <property type="entry name" value="Glycogen Phosphorylase B"/>
    <property type="match status" value="2"/>
</dbReference>
<sequence length="505" mass="53580">MTVAERPGASLKVLHVAAEVFPLVKTGGLADVVAALPPALLRAGADVRLLVPGLPPMLDAVLHGKRVLELGALFGAGRVTLVLGQMPGTRVPVYLIDAPYLYRRGGSPYQDSRGHEWQDNLQRFALLGWIGAHLAAGELDAGWTPDVMHAHDWHAAMACAYVAAHPPTTAAAVYTVHNLAYQGLFPPADFPALGLSSRFMSPSGLEFHGQLSFMKAGLKFADRVTTVSPTYAREIATAEHGFGLDGVIRGRGRDVHGIINGIDEAVWNPATDPGIPTRFDVPTLQAGKAACKRALQQELGLDVKAAGPLCGVVSRLTSQKGLDLVLAALPGLLQRGGQLVLQGTGDPALEAAFRMAQQAHAGQVAVRIGYDEALAHRVMAGADLVLVPSRFEPCGLTQMYAQRYGALPVVRRVGGLADTVADATPEALDTDRATGFAFDAATGGALEEAVHRACDVFVEPVIWQQMRQRAMAQDFSWEGPARQYLALYQEAVAARASAPRGMPEG</sequence>
<organism evidence="11 12">
    <name type="scientific">Aquincola agrisoli</name>
    <dbReference type="NCBI Taxonomy" id="3119538"/>
    <lineage>
        <taxon>Bacteria</taxon>
        <taxon>Pseudomonadati</taxon>
        <taxon>Pseudomonadota</taxon>
        <taxon>Betaproteobacteria</taxon>
        <taxon>Burkholderiales</taxon>
        <taxon>Sphaerotilaceae</taxon>
        <taxon>Aquincola</taxon>
    </lineage>
</organism>
<dbReference type="SUPFAM" id="SSF53756">
    <property type="entry name" value="UDP-Glycosyltransferase/glycogen phosphorylase"/>
    <property type="match status" value="1"/>
</dbReference>
<evidence type="ECO:0000313" key="12">
    <source>
        <dbReference type="Proteomes" id="UP001336250"/>
    </source>
</evidence>
<evidence type="ECO:0000256" key="1">
    <source>
        <dbReference type="ARBA" id="ARBA00001478"/>
    </source>
</evidence>
<comment type="pathway">
    <text evidence="3 8">Glycan biosynthesis; glycogen biosynthesis.</text>
</comment>
<comment type="catalytic activity">
    <reaction evidence="1 8">
        <text>[(1-&gt;4)-alpha-D-glucosyl](n) + ADP-alpha-D-glucose = [(1-&gt;4)-alpha-D-glucosyl](n+1) + ADP + H(+)</text>
        <dbReference type="Rhea" id="RHEA:18189"/>
        <dbReference type="Rhea" id="RHEA-COMP:9584"/>
        <dbReference type="Rhea" id="RHEA-COMP:9587"/>
        <dbReference type="ChEBI" id="CHEBI:15378"/>
        <dbReference type="ChEBI" id="CHEBI:15444"/>
        <dbReference type="ChEBI" id="CHEBI:57498"/>
        <dbReference type="ChEBI" id="CHEBI:456216"/>
        <dbReference type="EC" id="2.4.1.21"/>
    </reaction>
</comment>
<evidence type="ECO:0000256" key="4">
    <source>
        <dbReference type="ARBA" id="ARBA00010281"/>
    </source>
</evidence>
<dbReference type="NCBIfam" id="NF001899">
    <property type="entry name" value="PRK00654.1-2"/>
    <property type="match status" value="1"/>
</dbReference>
<evidence type="ECO:0000256" key="8">
    <source>
        <dbReference type="HAMAP-Rule" id="MF_00484"/>
    </source>
</evidence>
<proteinExistence type="inferred from homology"/>
<dbReference type="InterPro" id="IPR013534">
    <property type="entry name" value="Starch_synth_cat_dom"/>
</dbReference>
<dbReference type="EMBL" id="JAZIBG010000017">
    <property type="protein sequence ID" value="MEF7613471.1"/>
    <property type="molecule type" value="Genomic_DNA"/>
</dbReference>